<evidence type="ECO:0000313" key="1">
    <source>
        <dbReference type="EMBL" id="KAI3819731.1"/>
    </source>
</evidence>
<proteinExistence type="predicted"/>
<keyword evidence="2" id="KW-1185">Reference proteome</keyword>
<organism evidence="1 2">
    <name type="scientific">Smallanthus sonchifolius</name>
    <dbReference type="NCBI Taxonomy" id="185202"/>
    <lineage>
        <taxon>Eukaryota</taxon>
        <taxon>Viridiplantae</taxon>
        <taxon>Streptophyta</taxon>
        <taxon>Embryophyta</taxon>
        <taxon>Tracheophyta</taxon>
        <taxon>Spermatophyta</taxon>
        <taxon>Magnoliopsida</taxon>
        <taxon>eudicotyledons</taxon>
        <taxon>Gunneridae</taxon>
        <taxon>Pentapetalae</taxon>
        <taxon>asterids</taxon>
        <taxon>campanulids</taxon>
        <taxon>Asterales</taxon>
        <taxon>Asteraceae</taxon>
        <taxon>Asteroideae</taxon>
        <taxon>Heliantheae alliance</taxon>
        <taxon>Millerieae</taxon>
        <taxon>Smallanthus</taxon>
    </lineage>
</organism>
<reference evidence="2" key="1">
    <citation type="journal article" date="2022" name="Mol. Ecol. Resour.">
        <title>The genomes of chicory, endive, great burdock and yacon provide insights into Asteraceae palaeo-polyploidization history and plant inulin production.</title>
        <authorList>
            <person name="Fan W."/>
            <person name="Wang S."/>
            <person name="Wang H."/>
            <person name="Wang A."/>
            <person name="Jiang F."/>
            <person name="Liu H."/>
            <person name="Zhao H."/>
            <person name="Xu D."/>
            <person name="Zhang Y."/>
        </authorList>
    </citation>
    <scope>NUCLEOTIDE SEQUENCE [LARGE SCALE GENOMIC DNA]</scope>
    <source>
        <strain evidence="2">cv. Yunnan</strain>
    </source>
</reference>
<sequence length="111" mass="11460">MRKVRGWDRVRYHLGVSFPVLMSTRASSSLPNTVSGTSSGSSSSSLGLSAMCSPVSSLGFSLSSVTGRLSSPDTRGSSGAGSDDSADDGDDGVYSYFSLESEMITGGMRKT</sequence>
<evidence type="ECO:0000313" key="2">
    <source>
        <dbReference type="Proteomes" id="UP001056120"/>
    </source>
</evidence>
<reference evidence="1 2" key="2">
    <citation type="journal article" date="2022" name="Mol. Ecol. Resour.">
        <title>The genomes of chicory, endive, great burdock and yacon provide insights into Asteraceae paleo-polyploidization history and plant inulin production.</title>
        <authorList>
            <person name="Fan W."/>
            <person name="Wang S."/>
            <person name="Wang H."/>
            <person name="Wang A."/>
            <person name="Jiang F."/>
            <person name="Liu H."/>
            <person name="Zhao H."/>
            <person name="Xu D."/>
            <person name="Zhang Y."/>
        </authorList>
    </citation>
    <scope>NUCLEOTIDE SEQUENCE [LARGE SCALE GENOMIC DNA]</scope>
    <source>
        <strain evidence="2">cv. Yunnan</strain>
        <tissue evidence="1">Leaves</tissue>
    </source>
</reference>
<comment type="caution">
    <text evidence="1">The sequence shown here is derived from an EMBL/GenBank/DDBJ whole genome shotgun (WGS) entry which is preliminary data.</text>
</comment>
<dbReference type="EMBL" id="CM042021">
    <property type="protein sequence ID" value="KAI3819731.1"/>
    <property type="molecule type" value="Genomic_DNA"/>
</dbReference>
<dbReference type="Proteomes" id="UP001056120">
    <property type="component" value="Linkage Group LG04"/>
</dbReference>
<gene>
    <name evidence="1" type="ORF">L1987_13579</name>
</gene>
<accession>A0ACB9JJ22</accession>
<name>A0ACB9JJ22_9ASTR</name>
<protein>
    <submittedName>
        <fullName evidence="1">Uncharacterized protein</fullName>
    </submittedName>
</protein>